<protein>
    <recommendedName>
        <fullName evidence="6">DBF4-type domain-containing protein</fullName>
    </recommendedName>
</protein>
<dbReference type="Bgee" id="ENSLACG00000001646">
    <property type="expression patterns" value="Expressed in chordate pharynx and 1 other cell type or tissue"/>
</dbReference>
<evidence type="ECO:0000259" key="6">
    <source>
        <dbReference type="PROSITE" id="PS51265"/>
    </source>
</evidence>
<proteinExistence type="predicted"/>
<dbReference type="GO" id="GO:0071514">
    <property type="term" value="P:genomic imprinting"/>
    <property type="evidence" value="ECO:0007669"/>
    <property type="project" value="TreeGrafter"/>
</dbReference>
<evidence type="ECO:0000256" key="4">
    <source>
        <dbReference type="PROSITE-ProRule" id="PRU00600"/>
    </source>
</evidence>
<dbReference type="PANTHER" id="PTHR21639">
    <property type="entry name" value="DBF4-TYPE ZINC FINGER-CONTAINING PROTEIN 2"/>
    <property type="match status" value="1"/>
</dbReference>
<dbReference type="InterPro" id="IPR038545">
    <property type="entry name" value="Znf_DBF_sf"/>
</dbReference>
<dbReference type="SMART" id="SM00586">
    <property type="entry name" value="ZnF_DBF"/>
    <property type="match status" value="1"/>
</dbReference>
<dbReference type="HOGENOM" id="CLU_878628_0_0_1"/>
<keyword evidence="8" id="KW-1185">Reference proteome</keyword>
<organism evidence="7 8">
    <name type="scientific">Latimeria chalumnae</name>
    <name type="common">Coelacanth</name>
    <dbReference type="NCBI Taxonomy" id="7897"/>
    <lineage>
        <taxon>Eukaryota</taxon>
        <taxon>Metazoa</taxon>
        <taxon>Chordata</taxon>
        <taxon>Craniata</taxon>
        <taxon>Vertebrata</taxon>
        <taxon>Euteleostomi</taxon>
        <taxon>Coelacanthiformes</taxon>
        <taxon>Coelacanthidae</taxon>
        <taxon>Latimeria</taxon>
    </lineage>
</organism>
<dbReference type="GO" id="GO:0008270">
    <property type="term" value="F:zinc ion binding"/>
    <property type="evidence" value="ECO:0007669"/>
    <property type="project" value="UniProtKB-KW"/>
</dbReference>
<keyword evidence="3" id="KW-0862">Zinc</keyword>
<feature type="domain" description="DBF4-type" evidence="6">
    <location>
        <begin position="5"/>
        <end position="54"/>
    </location>
</feature>
<dbReference type="InterPro" id="IPR038890">
    <property type="entry name" value="ZDBF2"/>
</dbReference>
<evidence type="ECO:0000313" key="8">
    <source>
        <dbReference type="Proteomes" id="UP000008672"/>
    </source>
</evidence>
<evidence type="ECO:0000256" key="3">
    <source>
        <dbReference type="ARBA" id="ARBA00022833"/>
    </source>
</evidence>
<evidence type="ECO:0000256" key="2">
    <source>
        <dbReference type="ARBA" id="ARBA00022771"/>
    </source>
</evidence>
<dbReference type="Proteomes" id="UP000008672">
    <property type="component" value="Unassembled WGS sequence"/>
</dbReference>
<dbReference type="EMBL" id="AFYH01237780">
    <property type="status" value="NOT_ANNOTATED_CDS"/>
    <property type="molecule type" value="Genomic_DNA"/>
</dbReference>
<evidence type="ECO:0000256" key="1">
    <source>
        <dbReference type="ARBA" id="ARBA00022723"/>
    </source>
</evidence>
<reference evidence="7" key="2">
    <citation type="submission" date="2025-08" db="UniProtKB">
        <authorList>
            <consortium name="Ensembl"/>
        </authorList>
    </citation>
    <scope>IDENTIFICATION</scope>
</reference>
<feature type="region of interest" description="Disordered" evidence="5">
    <location>
        <begin position="237"/>
        <end position="258"/>
    </location>
</feature>
<evidence type="ECO:0000313" key="7">
    <source>
        <dbReference type="Ensembl" id="ENSLACP00000001845.1"/>
    </source>
</evidence>
<keyword evidence="1" id="KW-0479">Metal-binding</keyword>
<feature type="compositionally biased region" description="Basic and acidic residues" evidence="5">
    <location>
        <begin position="62"/>
        <end position="75"/>
    </location>
</feature>
<dbReference type="Pfam" id="PF07535">
    <property type="entry name" value="zf-DBF"/>
    <property type="match status" value="1"/>
</dbReference>
<dbReference type="GeneTree" id="ENSGT00440000037606"/>
<reference evidence="8" key="1">
    <citation type="submission" date="2011-08" db="EMBL/GenBank/DDBJ databases">
        <title>The draft genome of Latimeria chalumnae.</title>
        <authorList>
            <person name="Di Palma F."/>
            <person name="Alfoldi J."/>
            <person name="Johnson J."/>
            <person name="Berlin A."/>
            <person name="Gnerre S."/>
            <person name="Jaffe D."/>
            <person name="MacCallum I."/>
            <person name="Young S."/>
            <person name="Walker B.J."/>
            <person name="Lander E."/>
            <person name="Lindblad-Toh K."/>
        </authorList>
    </citation>
    <scope>NUCLEOTIDE SEQUENCE [LARGE SCALE GENOMIC DNA]</scope>
    <source>
        <strain evidence="8">Wild caught</strain>
    </source>
</reference>
<name>H2ZWS4_LATCH</name>
<dbReference type="AlphaFoldDB" id="H2ZWS4"/>
<dbReference type="Ensembl" id="ENSLACT00000001858.1">
    <property type="protein sequence ID" value="ENSLACP00000001845.1"/>
    <property type="gene ID" value="ENSLACG00000001646.1"/>
</dbReference>
<dbReference type="PROSITE" id="PS51265">
    <property type="entry name" value="ZF_DBF4"/>
    <property type="match status" value="1"/>
</dbReference>
<dbReference type="InterPro" id="IPR006572">
    <property type="entry name" value="Znf_DBF"/>
</dbReference>
<sequence>GTSSMQSRQGYCSCCQVLYSNLEQHVQCSQHRQRAGSSRNRIVANSLMERFLQDVMHHHPVRYDDSRAPSKEEKAAPAQRKPSAKQINRILFIIFKKHLFVNCDCQVNGSCDSDHSPPFPTPTPRFIMTFDQIKWLKEAHIMLEDEKYETQLDSVLKVSQEKDEIEFKSEKNNIVEEKVPPSPYVPPTFVGKTWSQIMYEDDLKIEALVREFREGHFRSYFDSDSLANFGRRSSKKLKDKAKIGDDPSNESSPKEAAAEALPSYESRTWCLASRCQYYDPLTNRILKMPPKGLIEGKSKKKLPCVRQLFRSLSPDIN</sequence>
<dbReference type="GO" id="GO:0003676">
    <property type="term" value="F:nucleic acid binding"/>
    <property type="evidence" value="ECO:0007669"/>
    <property type="project" value="InterPro"/>
</dbReference>
<reference evidence="7" key="3">
    <citation type="submission" date="2025-09" db="UniProtKB">
        <authorList>
            <consortium name="Ensembl"/>
        </authorList>
    </citation>
    <scope>IDENTIFICATION</scope>
</reference>
<keyword evidence="2 4" id="KW-0863">Zinc-finger</keyword>
<feature type="region of interest" description="Disordered" evidence="5">
    <location>
        <begin position="62"/>
        <end position="82"/>
    </location>
</feature>
<dbReference type="Gene3D" id="6.10.250.3410">
    <property type="entry name" value="DBF zinc finger"/>
    <property type="match status" value="1"/>
</dbReference>
<evidence type="ECO:0000256" key="5">
    <source>
        <dbReference type="SAM" id="MobiDB-lite"/>
    </source>
</evidence>
<accession>H2ZWS4</accession>
<dbReference type="PANTHER" id="PTHR21639:SF5">
    <property type="entry name" value="DBF4-TYPE ZINC FINGER-CONTAINING PROTEIN 2"/>
    <property type="match status" value="1"/>
</dbReference>
<dbReference type="EMBL" id="AFYH01237781">
    <property type="status" value="NOT_ANNOTATED_CDS"/>
    <property type="molecule type" value="Genomic_DNA"/>
</dbReference>